<organism evidence="1">
    <name type="scientific">Mytilinidion resinicola</name>
    <dbReference type="NCBI Taxonomy" id="574789"/>
    <lineage>
        <taxon>Eukaryota</taxon>
        <taxon>Fungi</taxon>
        <taxon>Dikarya</taxon>
        <taxon>Ascomycota</taxon>
        <taxon>Pezizomycotina</taxon>
        <taxon>Dothideomycetes</taxon>
        <taxon>Pleosporomycetidae</taxon>
        <taxon>Mytilinidiales</taxon>
        <taxon>Mytilinidiaceae</taxon>
        <taxon>Mytilinidion</taxon>
    </lineage>
</organism>
<gene>
    <name evidence="1 3" type="ORF">BDZ99DRAFT_400822</name>
</gene>
<evidence type="ECO:0000313" key="1">
    <source>
        <dbReference type="EMBL" id="KAF2803003.1"/>
    </source>
</evidence>
<name>A0A6A6Y3A2_9PEZI</name>
<dbReference type="Proteomes" id="UP000504636">
    <property type="component" value="Unplaced"/>
</dbReference>
<reference evidence="1 3" key="1">
    <citation type="journal article" date="2020" name="Stud. Mycol.">
        <title>101 Dothideomycetes genomes: a test case for predicting lifestyles and emergence of pathogens.</title>
        <authorList>
            <person name="Haridas S."/>
            <person name="Albert R."/>
            <person name="Binder M."/>
            <person name="Bloem J."/>
            <person name="Labutti K."/>
            <person name="Salamov A."/>
            <person name="Andreopoulos B."/>
            <person name="Baker S."/>
            <person name="Barry K."/>
            <person name="Bills G."/>
            <person name="Bluhm B."/>
            <person name="Cannon C."/>
            <person name="Castanera R."/>
            <person name="Culley D."/>
            <person name="Daum C."/>
            <person name="Ezra D."/>
            <person name="Gonzalez J."/>
            <person name="Henrissat B."/>
            <person name="Kuo A."/>
            <person name="Liang C."/>
            <person name="Lipzen A."/>
            <person name="Lutzoni F."/>
            <person name="Magnuson J."/>
            <person name="Mondo S."/>
            <person name="Nolan M."/>
            <person name="Ohm R."/>
            <person name="Pangilinan J."/>
            <person name="Park H.-J."/>
            <person name="Ramirez L."/>
            <person name="Alfaro M."/>
            <person name="Sun H."/>
            <person name="Tritt A."/>
            <person name="Yoshinaga Y."/>
            <person name="Zwiers L.-H."/>
            <person name="Turgeon B."/>
            <person name="Goodwin S."/>
            <person name="Spatafora J."/>
            <person name="Crous P."/>
            <person name="Grigoriev I."/>
        </authorList>
    </citation>
    <scope>NUCLEOTIDE SEQUENCE</scope>
    <source>
        <strain evidence="1 3">CBS 304.34</strain>
    </source>
</reference>
<protein>
    <recommendedName>
        <fullName evidence="4">Aminoglycoside phosphotransferase domain-containing protein</fullName>
    </recommendedName>
</protein>
<evidence type="ECO:0000313" key="3">
    <source>
        <dbReference type="RefSeq" id="XP_033569967.1"/>
    </source>
</evidence>
<feature type="non-terminal residue" evidence="1">
    <location>
        <position position="1"/>
    </location>
</feature>
<sequence length="253" mass="28886">YMGDPVRKAILFKGLARTTLSLARVPLPRIGSFTFHDNGTIALSNRPLTSTLAIMESYGTPKAIEPNTTYASVEPYISDLLAYHDRRFLNQPNAVLSHADGQRQMAQKVLLRAIGHHFLPRDLRNGPYALRLTDLHQSNIFVDKFWNITYLIDLEWVCSLPMDMLGAPYWLTGLGIDQIHDKALQTYDSVCQEYVRIFREEEEALRGSQSSLRLSELMHSAWTDGRYWYYLCLTSLNGMYTISPSIETFLSSI</sequence>
<keyword evidence="2" id="KW-1185">Reference proteome</keyword>
<proteinExistence type="predicted"/>
<dbReference type="SUPFAM" id="SSF56112">
    <property type="entry name" value="Protein kinase-like (PK-like)"/>
    <property type="match status" value="1"/>
</dbReference>
<reference evidence="3" key="3">
    <citation type="submission" date="2025-04" db="UniProtKB">
        <authorList>
            <consortium name="RefSeq"/>
        </authorList>
    </citation>
    <scope>IDENTIFICATION</scope>
    <source>
        <strain evidence="3">CBS 304.34</strain>
    </source>
</reference>
<dbReference type="AlphaFoldDB" id="A0A6A6Y3A2"/>
<dbReference type="EMBL" id="MU003720">
    <property type="protein sequence ID" value="KAF2803003.1"/>
    <property type="molecule type" value="Genomic_DNA"/>
</dbReference>
<accession>A0A6A6Y3A2</accession>
<dbReference type="OrthoDB" id="3645574at2759"/>
<reference evidence="3" key="2">
    <citation type="submission" date="2020-04" db="EMBL/GenBank/DDBJ databases">
        <authorList>
            <consortium name="NCBI Genome Project"/>
        </authorList>
    </citation>
    <scope>NUCLEOTIDE SEQUENCE</scope>
    <source>
        <strain evidence="3">CBS 304.34</strain>
    </source>
</reference>
<evidence type="ECO:0000313" key="2">
    <source>
        <dbReference type="Proteomes" id="UP000504636"/>
    </source>
</evidence>
<dbReference type="RefSeq" id="XP_033569967.1">
    <property type="nucleotide sequence ID" value="XM_033716187.1"/>
</dbReference>
<dbReference type="InterPro" id="IPR051678">
    <property type="entry name" value="AGP_Transferase"/>
</dbReference>
<dbReference type="PANTHER" id="PTHR21310:SF37">
    <property type="entry name" value="AMINOGLYCOSIDE PHOSPHOTRANSFERASE DOMAIN-CONTAINING PROTEIN"/>
    <property type="match status" value="1"/>
</dbReference>
<dbReference type="GeneID" id="54457080"/>
<dbReference type="InterPro" id="IPR011009">
    <property type="entry name" value="Kinase-like_dom_sf"/>
</dbReference>
<dbReference type="PANTHER" id="PTHR21310">
    <property type="entry name" value="AMINOGLYCOSIDE PHOSPHOTRANSFERASE-RELATED-RELATED"/>
    <property type="match status" value="1"/>
</dbReference>
<evidence type="ECO:0008006" key="4">
    <source>
        <dbReference type="Google" id="ProtNLM"/>
    </source>
</evidence>